<proteinExistence type="inferred from homology"/>
<evidence type="ECO:0000256" key="2">
    <source>
        <dbReference type="ARBA" id="ARBA00005745"/>
    </source>
</evidence>
<dbReference type="Pfam" id="PF00482">
    <property type="entry name" value="T2SSF"/>
    <property type="match status" value="2"/>
</dbReference>
<evidence type="ECO:0000256" key="5">
    <source>
        <dbReference type="ARBA" id="ARBA00022692"/>
    </source>
</evidence>
<feature type="transmembrane region" description="Helical" evidence="8">
    <location>
        <begin position="376"/>
        <end position="397"/>
    </location>
</feature>
<keyword evidence="4" id="KW-0997">Cell inner membrane</keyword>
<evidence type="ECO:0000313" key="11">
    <source>
        <dbReference type="Proteomes" id="UP000178892"/>
    </source>
</evidence>
<dbReference type="InterPro" id="IPR042094">
    <property type="entry name" value="T2SS_GspF_sf"/>
</dbReference>
<name>A0A1F5NTX4_9BACT</name>
<keyword evidence="3" id="KW-1003">Cell membrane</keyword>
<evidence type="ECO:0000256" key="7">
    <source>
        <dbReference type="ARBA" id="ARBA00023136"/>
    </source>
</evidence>
<dbReference type="Gene3D" id="1.20.81.30">
    <property type="entry name" value="Type II secretion system (T2SS), domain F"/>
    <property type="match status" value="2"/>
</dbReference>
<dbReference type="EMBL" id="MFEL01000012">
    <property type="protein sequence ID" value="OGE81024.1"/>
    <property type="molecule type" value="Genomic_DNA"/>
</dbReference>
<evidence type="ECO:0000256" key="6">
    <source>
        <dbReference type="ARBA" id="ARBA00022989"/>
    </source>
</evidence>
<evidence type="ECO:0000256" key="8">
    <source>
        <dbReference type="SAM" id="Phobius"/>
    </source>
</evidence>
<feature type="transmembrane region" description="Helical" evidence="8">
    <location>
        <begin position="211"/>
        <end position="240"/>
    </location>
</feature>
<feature type="domain" description="Type II secretion system protein GspF" evidence="9">
    <location>
        <begin position="69"/>
        <end position="192"/>
    </location>
</feature>
<dbReference type="PANTHER" id="PTHR30012:SF0">
    <property type="entry name" value="TYPE II SECRETION SYSTEM PROTEIN F-RELATED"/>
    <property type="match status" value="1"/>
</dbReference>
<keyword evidence="5 8" id="KW-0812">Transmembrane</keyword>
<evidence type="ECO:0000256" key="1">
    <source>
        <dbReference type="ARBA" id="ARBA00004429"/>
    </source>
</evidence>
<organism evidence="10 11">
    <name type="scientific">Candidatus Doudnabacteria bacterium RIFCSPHIGHO2_01_FULL_46_24</name>
    <dbReference type="NCBI Taxonomy" id="1817825"/>
    <lineage>
        <taxon>Bacteria</taxon>
        <taxon>Candidatus Doudnaibacteriota</taxon>
    </lineage>
</organism>
<protein>
    <recommendedName>
        <fullName evidence="9">Type II secretion system protein GspF domain-containing protein</fullName>
    </recommendedName>
</protein>
<dbReference type="PANTHER" id="PTHR30012">
    <property type="entry name" value="GENERAL SECRETION PATHWAY PROTEIN"/>
    <property type="match status" value="1"/>
</dbReference>
<keyword evidence="6 8" id="KW-1133">Transmembrane helix</keyword>
<comment type="caution">
    <text evidence="10">The sequence shown here is derived from an EMBL/GenBank/DDBJ whole genome shotgun (WGS) entry which is preliminary data.</text>
</comment>
<comment type="subcellular location">
    <subcellularLocation>
        <location evidence="1">Cell inner membrane</location>
        <topology evidence="1">Multi-pass membrane protein</topology>
    </subcellularLocation>
</comment>
<dbReference type="GO" id="GO:0005886">
    <property type="term" value="C:plasma membrane"/>
    <property type="evidence" value="ECO:0007669"/>
    <property type="project" value="UniProtKB-SubCell"/>
</dbReference>
<dbReference type="STRING" id="1817825.A2720_03920"/>
<dbReference type="InterPro" id="IPR018076">
    <property type="entry name" value="T2SS_GspF_dom"/>
</dbReference>
<evidence type="ECO:0000256" key="3">
    <source>
        <dbReference type="ARBA" id="ARBA00022475"/>
    </source>
</evidence>
<sequence length="404" mass="44614">MPDYSYTARNKTGAVERDVVSALSEHAIAEMLRERGLVPTAINPVRQRISFSEVLESISRVKLLDKITFLKNLSVMMKAGLPLARSLKILAAQTANKKFGKILSEIARCVESGTTLADSMARYPRVFSPVFVSMVRVGEIGGNLEQNLLYLGDQMQRDYDLISKARGALTYPIVVLIALGIVGFLMFTFVLPKLTATFKDLNAELPLMTRVVIRVVDVFANYGVIVLFVLVFLVFGFLYWRKTESGRKVVHKVILHVPLFSGIVKKINLARFVRVLSSLIKSGMPIVQALETSAYVVGNIYYQKVIADSASKVKIGSPLASGFRKYPKLFPSLVVEMMEVGEESGTTDQVLNEVANFFESEVDQTMKNLSSILEPVIMMVIGAVVGFLAVALVSPIYNLTQNIG</sequence>
<evidence type="ECO:0000259" key="9">
    <source>
        <dbReference type="Pfam" id="PF00482"/>
    </source>
</evidence>
<dbReference type="PRINTS" id="PR00812">
    <property type="entry name" value="BCTERIALGSPF"/>
</dbReference>
<reference evidence="10 11" key="1">
    <citation type="journal article" date="2016" name="Nat. Commun.">
        <title>Thousands of microbial genomes shed light on interconnected biogeochemical processes in an aquifer system.</title>
        <authorList>
            <person name="Anantharaman K."/>
            <person name="Brown C.T."/>
            <person name="Hug L.A."/>
            <person name="Sharon I."/>
            <person name="Castelle C.J."/>
            <person name="Probst A.J."/>
            <person name="Thomas B.C."/>
            <person name="Singh A."/>
            <person name="Wilkins M.J."/>
            <person name="Karaoz U."/>
            <person name="Brodie E.L."/>
            <person name="Williams K.H."/>
            <person name="Hubbard S.S."/>
            <person name="Banfield J.F."/>
        </authorList>
    </citation>
    <scope>NUCLEOTIDE SEQUENCE [LARGE SCALE GENOMIC DNA]</scope>
</reference>
<feature type="domain" description="Type II secretion system protein GspF" evidence="9">
    <location>
        <begin position="272"/>
        <end position="395"/>
    </location>
</feature>
<comment type="similarity">
    <text evidence="2">Belongs to the GSP F family.</text>
</comment>
<keyword evidence="7 8" id="KW-0472">Membrane</keyword>
<dbReference type="FunFam" id="1.20.81.30:FF:000001">
    <property type="entry name" value="Type II secretion system protein F"/>
    <property type="match status" value="2"/>
</dbReference>
<gene>
    <name evidence="10" type="ORF">A2720_03920</name>
</gene>
<dbReference type="AlphaFoldDB" id="A0A1F5NTX4"/>
<evidence type="ECO:0000256" key="4">
    <source>
        <dbReference type="ARBA" id="ARBA00022519"/>
    </source>
</evidence>
<accession>A0A1F5NTX4</accession>
<dbReference type="Proteomes" id="UP000178892">
    <property type="component" value="Unassembled WGS sequence"/>
</dbReference>
<feature type="transmembrane region" description="Helical" evidence="8">
    <location>
        <begin position="169"/>
        <end position="191"/>
    </location>
</feature>
<evidence type="ECO:0000313" key="10">
    <source>
        <dbReference type="EMBL" id="OGE81024.1"/>
    </source>
</evidence>
<dbReference type="InterPro" id="IPR003004">
    <property type="entry name" value="GspF/PilC"/>
</dbReference>